<dbReference type="SMART" id="SM00220">
    <property type="entry name" value="S_TKc"/>
    <property type="match status" value="2"/>
</dbReference>
<dbReference type="InterPro" id="IPR001245">
    <property type="entry name" value="Ser-Thr/Tyr_kinase_cat_dom"/>
</dbReference>
<gene>
    <name evidence="2" type="ORF">M9Y10_001783</name>
</gene>
<dbReference type="InterPro" id="IPR008271">
    <property type="entry name" value="Ser/Thr_kinase_AS"/>
</dbReference>
<name>A0ABR2L7Z1_9EUKA</name>
<dbReference type="InterPro" id="IPR000719">
    <property type="entry name" value="Prot_kinase_dom"/>
</dbReference>
<dbReference type="Gene3D" id="1.25.40.10">
    <property type="entry name" value="Tetratricopeptide repeat domain"/>
    <property type="match status" value="4"/>
</dbReference>
<dbReference type="InterPro" id="IPR011990">
    <property type="entry name" value="TPR-like_helical_dom_sf"/>
</dbReference>
<organism evidence="2 3">
    <name type="scientific">Tritrichomonas musculus</name>
    <dbReference type="NCBI Taxonomy" id="1915356"/>
    <lineage>
        <taxon>Eukaryota</taxon>
        <taxon>Metamonada</taxon>
        <taxon>Parabasalia</taxon>
        <taxon>Tritrichomonadida</taxon>
        <taxon>Tritrichomonadidae</taxon>
        <taxon>Tritrichomonas</taxon>
    </lineage>
</organism>
<dbReference type="SUPFAM" id="SSF56112">
    <property type="entry name" value="Protein kinase-like (PK-like)"/>
    <property type="match status" value="4"/>
</dbReference>
<dbReference type="SMART" id="SM00671">
    <property type="entry name" value="SEL1"/>
    <property type="match status" value="10"/>
</dbReference>
<dbReference type="Pfam" id="PF07714">
    <property type="entry name" value="PK_Tyr_Ser-Thr"/>
    <property type="match status" value="1"/>
</dbReference>
<dbReference type="Pfam" id="PF08238">
    <property type="entry name" value="Sel1"/>
    <property type="match status" value="8"/>
</dbReference>
<feature type="domain" description="Protein kinase" evidence="1">
    <location>
        <begin position="1"/>
        <end position="280"/>
    </location>
</feature>
<dbReference type="InterPro" id="IPR006597">
    <property type="entry name" value="Sel1-like"/>
</dbReference>
<evidence type="ECO:0000313" key="2">
    <source>
        <dbReference type="EMBL" id="KAK8899467.1"/>
    </source>
</evidence>
<dbReference type="Pfam" id="PF00069">
    <property type="entry name" value="Pkinase"/>
    <property type="match status" value="2"/>
</dbReference>
<dbReference type="Proteomes" id="UP001470230">
    <property type="component" value="Unassembled WGS sequence"/>
</dbReference>
<evidence type="ECO:0000259" key="1">
    <source>
        <dbReference type="PROSITE" id="PS50011"/>
    </source>
</evidence>
<sequence>MLPKIEVYKGWDPKSEPTLVPYDETNKFEEIAGSIIKLLKLEGISIDDLQLSADNPSIAELDKTKTLQEHGITPSSRFYANVSNPELIPRKIIEEEIEEVQYTPLFHLIDSELKGSSPQDYNTQQKYIILYGLAAVLYDIHKSDDIKINITPKYIFVDNQLHTIINREMLKSDSKTPKDFIFVNAKYKQFLPEEVIEQGYPSDDSEARMKGDVFSFGSICYSMFNITFDFNIEEERTKDPELNDVPISVQNLIKSCWNRNISERPSFTDILHIISQQDFIEEVGIVDIEEFKQYQSTVVDKQFIQDLNLNFIFDLTRIPKIQIREKADFNIGKQIGRGGFGQVFLATDKKNQQKVAYKELIFDPKQDLVISQRRTYREIEILATTNNCAVQKLYGVIIGNDEAEEPTIIMTPYEANGGLDKLLTTKKKIESFDITQKYIVMYGIAAGMTYLHKKNIMHRDIKVENILMNDKLEPIITDFGLSKQVQDSNNLFQSMVGTGSILYMAPELLDNGGGENYALYDAKCSDVYAFGILIYYLFTGKRPYSECKVQTAVMSKICKGILPVLPKDFPHTLELLYRACCSLEPSSRPTFEEVLRIIGNPAFIQHTYKDVDLARFEEYKKKVLGDSFDATGQDDGNNQNDALSAILSEIPEDQKRIREEFQVVSDPSKDSHPFFITARVSDSRNNGQYDYIKLKKEFFEEEEFVKHLSTMIQSMYELNHPAINHPYAYISGSSQATFKEDAYSIFEIFPRAVKGSPYVLFPSVNDNLKDYITSLKDLSMTQKFIILYGIAAGMYHMHQNCFAHLNLNPKNILLNDQLQPIINLDITSRPKSCKENLFYLLPVFSFPYVAPELLDFKDGQTNTEIDEELSDVYSFAMIAYFLFSGIQPWNNCVGYQSILLKTMNNERPITEDYVPYPFNKLIEDCWYTKPVVRPTFKVILNRIGSSNFIRSIQSLDLQKFQEYQKTVVDEKFIFPIQLYSIRKREEFEITKMIGSGMFGCVRLAIDKTNQNEVAYKEIPPNDQDKNKKLVDREIDILSSMNFPSVISLYGIIKPEGDRKETVVLFPFARNGDLEKLIIKENRNVKSRQWTFTQKCIVMYGIAMGMYKLHQKDIIHRDLKPQNILINQDFEPWITDFELSKFVDANQTMFQSMTVGTPAYMAPEAFNDEKDDNGNIQYDGKLADIYSFGVLVYFLMTGMQPWSNVKNQFTLMNKIIKGDRPAIPEVISDSFKSLIEACWHNDPLQRPSFKEIVEIISQPDFYKNSKHNFNDFQFYKYQVKLGELDFIKYSNEEIIKFNEKSEGPVSIGRELIHSIKPSPATNVYHMAQQGKPDSQYLYGCMLRDGKDMPKDINEAVVYFKRASDQGHLDAMVSYAACLKEGTGVQKDEAEALRLMNIAAEKDNVEAQVMLAGWYSKDRPRKYGLAYDLLKKAEKQHSDAPAMIGSLMEKRKLGATPNQEEIMLLYKTSCERASPEGMYHMATFYHRGNSVVTENKTEAARLYALAAKNQNANQGAAVLLLSILYEEMGEYEKAFSNADFYRSQDMFEGYVRCSDLYRNGIGVEKNEAKADEYLKIACEPRFAKGQMTTGLLYSRGKGVKRDKAKAFYWTEIAAKNGSPQGQANLCGYYTDGYGCEADIEKAEEFGLKSAEQGNDHGMFSLAKVYKKKKDPANEFKYIEMAAKLGNEKALVELGKKYKEKQQNEEAIKCFKEAAESRIPFGLFLYGKELLSGKYTSKNKEEGIANIEDAAKMGCKDAYRKLISIYTNGEYDIPKDSEKASKFQEALNKMPKHSK</sequence>
<reference evidence="2 3" key="1">
    <citation type="submission" date="2024-04" db="EMBL/GenBank/DDBJ databases">
        <title>Tritrichomonas musculus Genome.</title>
        <authorList>
            <person name="Alves-Ferreira E."/>
            <person name="Grigg M."/>
            <person name="Lorenzi H."/>
            <person name="Galac M."/>
        </authorList>
    </citation>
    <scope>NUCLEOTIDE SEQUENCE [LARGE SCALE GENOMIC DNA]</scope>
    <source>
        <strain evidence="2 3">EAF2021</strain>
    </source>
</reference>
<dbReference type="PROSITE" id="PS50011">
    <property type="entry name" value="PROTEIN_KINASE_DOM"/>
    <property type="match status" value="4"/>
</dbReference>
<protein>
    <recommendedName>
        <fullName evidence="1">Protein kinase domain-containing protein</fullName>
    </recommendedName>
</protein>
<keyword evidence="3" id="KW-1185">Reference proteome</keyword>
<dbReference type="PROSITE" id="PS00108">
    <property type="entry name" value="PROTEIN_KINASE_ST"/>
    <property type="match status" value="2"/>
</dbReference>
<evidence type="ECO:0000313" key="3">
    <source>
        <dbReference type="Proteomes" id="UP001470230"/>
    </source>
</evidence>
<proteinExistence type="predicted"/>
<feature type="domain" description="Protein kinase" evidence="1">
    <location>
        <begin position="661"/>
        <end position="949"/>
    </location>
</feature>
<feature type="domain" description="Protein kinase" evidence="1">
    <location>
        <begin position="329"/>
        <end position="603"/>
    </location>
</feature>
<dbReference type="Gene3D" id="1.10.510.10">
    <property type="entry name" value="Transferase(Phosphotransferase) domain 1"/>
    <property type="match status" value="4"/>
</dbReference>
<accession>A0ABR2L7Z1</accession>
<dbReference type="EMBL" id="JAPFFF010000001">
    <property type="protein sequence ID" value="KAK8899467.1"/>
    <property type="molecule type" value="Genomic_DNA"/>
</dbReference>
<dbReference type="PANTHER" id="PTHR44329">
    <property type="entry name" value="SERINE/THREONINE-PROTEIN KINASE TNNI3K-RELATED"/>
    <property type="match status" value="1"/>
</dbReference>
<dbReference type="InterPro" id="IPR051681">
    <property type="entry name" value="Ser/Thr_Kinases-Pseudokinases"/>
</dbReference>
<comment type="caution">
    <text evidence="2">The sequence shown here is derived from an EMBL/GenBank/DDBJ whole genome shotgun (WGS) entry which is preliminary data.</text>
</comment>
<dbReference type="SUPFAM" id="SSF81901">
    <property type="entry name" value="HCP-like"/>
    <property type="match status" value="3"/>
</dbReference>
<feature type="domain" description="Protein kinase" evidence="1">
    <location>
        <begin position="987"/>
        <end position="1260"/>
    </location>
</feature>
<dbReference type="InterPro" id="IPR011009">
    <property type="entry name" value="Kinase-like_dom_sf"/>
</dbReference>
<dbReference type="PANTHER" id="PTHR44329:SF214">
    <property type="entry name" value="PROTEIN KINASE DOMAIN-CONTAINING PROTEIN"/>
    <property type="match status" value="1"/>
</dbReference>